<evidence type="ECO:0000313" key="15">
    <source>
        <dbReference type="Proteomes" id="UP000680656"/>
    </source>
</evidence>
<dbReference type="Pfam" id="PF00056">
    <property type="entry name" value="Ldh_1_N"/>
    <property type="match status" value="1"/>
</dbReference>
<dbReference type="GO" id="GO:0006099">
    <property type="term" value="P:tricarboxylic acid cycle"/>
    <property type="evidence" value="ECO:0007669"/>
    <property type="project" value="UniProtKB-KW"/>
</dbReference>
<dbReference type="SUPFAM" id="SSF56327">
    <property type="entry name" value="LDH C-terminal domain-like"/>
    <property type="match status" value="1"/>
</dbReference>
<evidence type="ECO:0000256" key="10">
    <source>
        <dbReference type="PIRSR" id="PIRSR000102-3"/>
    </source>
</evidence>
<feature type="binding site" evidence="9">
    <location>
        <position position="96"/>
    </location>
    <ligand>
        <name>substrate</name>
    </ligand>
</feature>
<dbReference type="GO" id="GO:0006089">
    <property type="term" value="P:lactate metabolic process"/>
    <property type="evidence" value="ECO:0007669"/>
    <property type="project" value="TreeGrafter"/>
</dbReference>
<dbReference type="AlphaFoldDB" id="A0A8E7EIT2"/>
<name>A0A8E7EIT2_9EURY</name>
<dbReference type="SUPFAM" id="SSF51735">
    <property type="entry name" value="NAD(P)-binding Rossmann-fold domains"/>
    <property type="match status" value="1"/>
</dbReference>
<evidence type="ECO:0000256" key="5">
    <source>
        <dbReference type="ARBA" id="ARBA00023002"/>
    </source>
</evidence>
<comment type="function">
    <text evidence="1">Catalyzes the reversible oxidation of malate to oxaloacetate.</text>
</comment>
<dbReference type="PRINTS" id="PR00086">
    <property type="entry name" value="LLDHDRGNASE"/>
</dbReference>
<dbReference type="InterPro" id="IPR001236">
    <property type="entry name" value="Lactate/malate_DH_N"/>
</dbReference>
<dbReference type="EMBL" id="CP075546">
    <property type="protein sequence ID" value="QVV90462.1"/>
    <property type="molecule type" value="Genomic_DNA"/>
</dbReference>
<dbReference type="PIRSF" id="PIRSF000102">
    <property type="entry name" value="Lac_mal_DH"/>
    <property type="match status" value="1"/>
</dbReference>
<dbReference type="Gene3D" id="3.40.50.720">
    <property type="entry name" value="NAD(P)-binding Rossmann-like Domain"/>
    <property type="match status" value="1"/>
</dbReference>
<evidence type="ECO:0000259" key="12">
    <source>
        <dbReference type="Pfam" id="PF00056"/>
    </source>
</evidence>
<feature type="active site" description="Proton acceptor" evidence="8">
    <location>
        <position position="184"/>
    </location>
</feature>
<dbReference type="GO" id="GO:0004459">
    <property type="term" value="F:L-lactate dehydrogenase (NAD+) activity"/>
    <property type="evidence" value="ECO:0007669"/>
    <property type="project" value="TreeGrafter"/>
</dbReference>
<feature type="binding site" evidence="9">
    <location>
        <position position="164"/>
    </location>
    <ligand>
        <name>substrate</name>
    </ligand>
</feature>
<evidence type="ECO:0000256" key="6">
    <source>
        <dbReference type="ARBA" id="ARBA00023027"/>
    </source>
</evidence>
<feature type="binding site" evidence="10">
    <location>
        <begin position="28"/>
        <end position="33"/>
    </location>
    <ligand>
        <name>NAD(+)</name>
        <dbReference type="ChEBI" id="CHEBI:57540"/>
    </ligand>
</feature>
<sequence>MKREMGMMVIIYSSFLSVWDMTSLAVFGTGRIGGGVAARAVSSGLIDHLVLYDCNQALLEAQRLDIEHMRCPVSVSINPIDIAICDIVLYTAGLPRNQNIKTRAALLDCNVPVASELAALIPNYKGIIVVVTNPADILTYFLWKATRIPKSRIIGFGGQLDSARFQYELANRSIRCDGMILGEHGEHQVPIFSKTGLNVDIPIRDDILLTLRNASMEIIKGKGATEYAPVYHIWHLIESIIKDARTDLICSAILEGEYGFTGCSLGVPVVIGREGIISIQEWDLDTWENDHFHSAATFVSDLCRRISHD</sequence>
<reference evidence="14 15" key="1">
    <citation type="submission" date="2021-05" db="EMBL/GenBank/DDBJ databases">
        <title>A novel Methanospirillum isolate from a pyrite-forming mixed culture.</title>
        <authorList>
            <person name="Bunk B."/>
            <person name="Sproer C."/>
            <person name="Spring S."/>
            <person name="Pester M."/>
        </authorList>
    </citation>
    <scope>NUCLEOTIDE SEQUENCE [LARGE SCALE GENOMIC DNA]</scope>
    <source>
        <strain evidence="14 15">J.3.6.1-F.2.7.3</strain>
    </source>
</reference>
<keyword evidence="4" id="KW-0816">Tricarboxylic acid cycle</keyword>
<comment type="similarity">
    <text evidence="2 11">Belongs to the LDH/MDH superfamily.</text>
</comment>
<accession>A0A8E7EIT2</accession>
<dbReference type="GO" id="GO:0030060">
    <property type="term" value="F:L-malate dehydrogenase (NAD+) activity"/>
    <property type="evidence" value="ECO:0007669"/>
    <property type="project" value="UniProtKB-EC"/>
</dbReference>
<feature type="domain" description="Lactate/malate dehydrogenase C-terminal" evidence="13">
    <location>
        <begin position="160"/>
        <end position="296"/>
    </location>
</feature>
<keyword evidence="15" id="KW-1185">Reference proteome</keyword>
<feature type="domain" description="Lactate/malate dehydrogenase N-terminal" evidence="12">
    <location>
        <begin position="24"/>
        <end position="155"/>
    </location>
</feature>
<evidence type="ECO:0000256" key="11">
    <source>
        <dbReference type="RuleBase" id="RU003369"/>
    </source>
</evidence>
<evidence type="ECO:0000256" key="8">
    <source>
        <dbReference type="PIRSR" id="PIRSR000102-1"/>
    </source>
</evidence>
<gene>
    <name evidence="14" type="ORF">KHC33_08285</name>
</gene>
<organism evidence="14 15">
    <name type="scientific">Methanospirillum purgamenti</name>
    <dbReference type="NCBI Taxonomy" id="2834276"/>
    <lineage>
        <taxon>Archaea</taxon>
        <taxon>Methanobacteriati</taxon>
        <taxon>Methanobacteriota</taxon>
        <taxon>Stenosarchaea group</taxon>
        <taxon>Methanomicrobia</taxon>
        <taxon>Methanomicrobiales</taxon>
        <taxon>Methanospirillaceae</taxon>
        <taxon>Methanospirillum</taxon>
    </lineage>
</organism>
<protein>
    <recommendedName>
        <fullName evidence="3">malate dehydrogenase</fullName>
        <ecNumber evidence="3">1.1.1.37</ecNumber>
    </recommendedName>
</protein>
<dbReference type="PANTHER" id="PTHR43128:SF16">
    <property type="entry name" value="L-LACTATE DEHYDROGENASE"/>
    <property type="match status" value="1"/>
</dbReference>
<dbReference type="InterPro" id="IPR015955">
    <property type="entry name" value="Lactate_DH/Glyco_Ohase_4_C"/>
</dbReference>
<evidence type="ECO:0000256" key="7">
    <source>
        <dbReference type="ARBA" id="ARBA00048313"/>
    </source>
</evidence>
<keyword evidence="5 11" id="KW-0560">Oxidoreductase</keyword>
<dbReference type="Pfam" id="PF02866">
    <property type="entry name" value="Ldh_1_C"/>
    <property type="match status" value="1"/>
</dbReference>
<comment type="catalytic activity">
    <reaction evidence="7">
        <text>(S)-malate + NAD(+) = oxaloacetate + NADH + H(+)</text>
        <dbReference type="Rhea" id="RHEA:21432"/>
        <dbReference type="ChEBI" id="CHEBI:15378"/>
        <dbReference type="ChEBI" id="CHEBI:15589"/>
        <dbReference type="ChEBI" id="CHEBI:16452"/>
        <dbReference type="ChEBI" id="CHEBI:57540"/>
        <dbReference type="ChEBI" id="CHEBI:57945"/>
        <dbReference type="EC" id="1.1.1.37"/>
    </reaction>
</comment>
<dbReference type="RefSeq" id="WP_214421230.1">
    <property type="nucleotide sequence ID" value="NZ_CP075546.1"/>
</dbReference>
<dbReference type="InterPro" id="IPR036291">
    <property type="entry name" value="NAD(P)-bd_dom_sf"/>
</dbReference>
<proteinExistence type="inferred from homology"/>
<feature type="binding site" evidence="9">
    <location>
        <position position="103"/>
    </location>
    <ligand>
        <name>substrate</name>
    </ligand>
</feature>
<evidence type="ECO:0000313" key="14">
    <source>
        <dbReference type="EMBL" id="QVV90462.1"/>
    </source>
</evidence>
<dbReference type="PANTHER" id="PTHR43128">
    <property type="entry name" value="L-2-HYDROXYCARBOXYLATE DEHYDROGENASE (NAD(P)(+))"/>
    <property type="match status" value="1"/>
</dbReference>
<evidence type="ECO:0000256" key="1">
    <source>
        <dbReference type="ARBA" id="ARBA00003966"/>
    </source>
</evidence>
<evidence type="ECO:0000256" key="4">
    <source>
        <dbReference type="ARBA" id="ARBA00022532"/>
    </source>
</evidence>
<dbReference type="EC" id="1.1.1.37" evidence="3"/>
<dbReference type="Gene3D" id="3.90.110.10">
    <property type="entry name" value="Lactate dehydrogenase/glycoside hydrolase, family 4, C-terminal"/>
    <property type="match status" value="1"/>
</dbReference>
<evidence type="ECO:0000256" key="3">
    <source>
        <dbReference type="ARBA" id="ARBA00012995"/>
    </source>
</evidence>
<feature type="binding site" evidence="9">
    <location>
        <position position="133"/>
    </location>
    <ligand>
        <name>substrate</name>
    </ligand>
</feature>
<dbReference type="InterPro" id="IPR001557">
    <property type="entry name" value="L-lactate/malate_DH"/>
</dbReference>
<evidence type="ECO:0000256" key="2">
    <source>
        <dbReference type="ARBA" id="ARBA00008104"/>
    </source>
</evidence>
<evidence type="ECO:0000259" key="13">
    <source>
        <dbReference type="Pfam" id="PF02866"/>
    </source>
</evidence>
<keyword evidence="6 10" id="KW-0520">NAD</keyword>
<dbReference type="InterPro" id="IPR022383">
    <property type="entry name" value="Lactate/malate_DH_C"/>
</dbReference>
<dbReference type="KEGG" id="mrtj:KHC33_08285"/>
<dbReference type="Proteomes" id="UP000680656">
    <property type="component" value="Chromosome"/>
</dbReference>
<feature type="binding site" evidence="10">
    <location>
        <position position="110"/>
    </location>
    <ligand>
        <name>NAD(+)</name>
        <dbReference type="ChEBI" id="CHEBI:57540"/>
    </ligand>
</feature>
<feature type="binding site" evidence="10">
    <location>
        <begin position="131"/>
        <end position="133"/>
    </location>
    <ligand>
        <name>NAD(+)</name>
        <dbReference type="ChEBI" id="CHEBI:57540"/>
    </ligand>
</feature>
<evidence type="ECO:0000256" key="9">
    <source>
        <dbReference type="PIRSR" id="PIRSR000102-2"/>
    </source>
</evidence>
<feature type="binding site" evidence="10">
    <location>
        <position position="53"/>
    </location>
    <ligand>
        <name>NAD(+)</name>
        <dbReference type="ChEBI" id="CHEBI:57540"/>
    </ligand>
</feature>
<dbReference type="GeneID" id="65097175"/>